<gene>
    <name evidence="3" type="ORF">NRB20_40200</name>
</gene>
<name>A0A7K0D5S6_9NOCA</name>
<evidence type="ECO:0000256" key="2">
    <source>
        <dbReference type="SAM" id="SignalP"/>
    </source>
</evidence>
<dbReference type="AlphaFoldDB" id="A0A7K0D5S6"/>
<evidence type="ECO:0000256" key="1">
    <source>
        <dbReference type="SAM" id="MobiDB-lite"/>
    </source>
</evidence>
<keyword evidence="4" id="KW-1185">Reference proteome</keyword>
<dbReference type="PROSITE" id="PS51257">
    <property type="entry name" value="PROKAR_LIPOPROTEIN"/>
    <property type="match status" value="1"/>
</dbReference>
<feature type="signal peptide" evidence="2">
    <location>
        <begin position="1"/>
        <end position="26"/>
    </location>
</feature>
<dbReference type="RefSeq" id="WP_153411644.1">
    <property type="nucleotide sequence ID" value="NZ_WEGK01000008.1"/>
</dbReference>
<dbReference type="SUPFAM" id="SSF53474">
    <property type="entry name" value="alpha/beta-Hydrolases"/>
    <property type="match status" value="1"/>
</dbReference>
<protein>
    <recommendedName>
        <fullName evidence="5">Alpha/beta hydrolase</fullName>
    </recommendedName>
</protein>
<evidence type="ECO:0008006" key="5">
    <source>
        <dbReference type="Google" id="ProtNLM"/>
    </source>
</evidence>
<dbReference type="EMBL" id="WEGK01000008">
    <property type="protein sequence ID" value="MQY20911.1"/>
    <property type="molecule type" value="Genomic_DNA"/>
</dbReference>
<dbReference type="Gene3D" id="3.40.50.1820">
    <property type="entry name" value="alpha/beta hydrolase"/>
    <property type="match status" value="1"/>
</dbReference>
<accession>A0A7K0D5S6</accession>
<proteinExistence type="predicted"/>
<reference evidence="3 4" key="1">
    <citation type="submission" date="2019-10" db="EMBL/GenBank/DDBJ databases">
        <title>Nocardia macrotermitis sp. nov. and Nocardia aurantia sp. nov., isolated from the gut of fungus growing-termite Macrotermes natalensis.</title>
        <authorList>
            <person name="Benndorf R."/>
            <person name="Schwitalla J."/>
            <person name="Martin K."/>
            <person name="De Beer W."/>
            <person name="Kaster A.-K."/>
            <person name="Vollmers J."/>
            <person name="Poulsen M."/>
            <person name="Beemelmanns C."/>
        </authorList>
    </citation>
    <scope>NUCLEOTIDE SEQUENCE [LARGE SCALE GENOMIC DNA]</scope>
    <source>
        <strain evidence="3 4">RB20</strain>
    </source>
</reference>
<dbReference type="Proteomes" id="UP000438448">
    <property type="component" value="Unassembled WGS sequence"/>
</dbReference>
<evidence type="ECO:0000313" key="4">
    <source>
        <dbReference type="Proteomes" id="UP000438448"/>
    </source>
</evidence>
<keyword evidence="2" id="KW-0732">Signal</keyword>
<feature type="chain" id="PRO_5029596985" description="Alpha/beta hydrolase" evidence="2">
    <location>
        <begin position="27"/>
        <end position="314"/>
    </location>
</feature>
<feature type="region of interest" description="Disordered" evidence="1">
    <location>
        <begin position="294"/>
        <end position="314"/>
    </location>
</feature>
<dbReference type="InterPro" id="IPR029058">
    <property type="entry name" value="AB_hydrolase_fold"/>
</dbReference>
<organism evidence="3 4">
    <name type="scientific">Nocardia macrotermitis</name>
    <dbReference type="NCBI Taxonomy" id="2585198"/>
    <lineage>
        <taxon>Bacteria</taxon>
        <taxon>Bacillati</taxon>
        <taxon>Actinomycetota</taxon>
        <taxon>Actinomycetes</taxon>
        <taxon>Mycobacteriales</taxon>
        <taxon>Nocardiaceae</taxon>
        <taxon>Nocardia</taxon>
    </lineage>
</organism>
<sequence>MILRNSTLIVLTTACVTAAGFTPAVADTGRLSGSIDLPCAASVLRQDAAWYLPPGTPRGLVWLQHGFARTATDVADLARTLSAAGYLVFTPTLPFLNAHGCTLQNLGDNTPFLDRVAQLFGTATDPTGPLATALAAAATRTGVTPPAIPHRYVFIGHSAGAEAVEYVAHRLHTTYPATWPNLRGLILLDPVKSFLGANTDTALTDLSPTPLPILTISGPPAPCNNFGTGTTALRTDLHRPLLGVRLTTGEHTDAEGPSTDLLAESLCGTPQPANTTTLQQLAVRWTTQYFAGTTDYLPRSPAPESAPFQVLTGT</sequence>
<evidence type="ECO:0000313" key="3">
    <source>
        <dbReference type="EMBL" id="MQY20911.1"/>
    </source>
</evidence>
<dbReference type="OrthoDB" id="4568724at2"/>
<comment type="caution">
    <text evidence="3">The sequence shown here is derived from an EMBL/GenBank/DDBJ whole genome shotgun (WGS) entry which is preliminary data.</text>
</comment>